<accession>A0ABX0JPK6</accession>
<dbReference type="SUPFAM" id="SSF53474">
    <property type="entry name" value="alpha/beta-Hydrolases"/>
    <property type="match status" value="1"/>
</dbReference>
<gene>
    <name evidence="2" type="ORF">GOB93_11945</name>
</gene>
<dbReference type="Pfam" id="PF12697">
    <property type="entry name" value="Abhydrolase_6"/>
    <property type="match status" value="1"/>
</dbReference>
<dbReference type="InterPro" id="IPR029058">
    <property type="entry name" value="AB_hydrolase_fold"/>
</dbReference>
<feature type="domain" description="AB hydrolase-1" evidence="1">
    <location>
        <begin position="339"/>
        <end position="606"/>
    </location>
</feature>
<dbReference type="InterPro" id="IPR000073">
    <property type="entry name" value="AB_hydrolase_1"/>
</dbReference>
<protein>
    <submittedName>
        <fullName evidence="2">Alpha/beta fold hydrolase</fullName>
    </submittedName>
</protein>
<keyword evidence="3" id="KW-1185">Reference proteome</keyword>
<reference evidence="2 3" key="1">
    <citation type="journal article" date="2020" name="Int. J. Syst. Evol. Microbiol.">
        <title>Novel acetic acid bacteria from cider fermentations: Acetobacter conturbans sp. nov. and Acetobacter fallax sp. nov.</title>
        <authorList>
            <person name="Sombolestani A.S."/>
            <person name="Cleenwerck I."/>
            <person name="Cnockaert M."/>
            <person name="Borremans W."/>
            <person name="Wieme A.D."/>
            <person name="De Vuyst L."/>
            <person name="Vandamme P."/>
        </authorList>
    </citation>
    <scope>NUCLEOTIDE SEQUENCE [LARGE SCALE GENOMIC DNA]</scope>
    <source>
        <strain evidence="2 3">LMG 30640</strain>
    </source>
</reference>
<dbReference type="Gene3D" id="3.40.50.1820">
    <property type="entry name" value="alpha/beta hydrolase"/>
    <property type="match status" value="1"/>
</dbReference>
<organism evidence="2 3">
    <name type="scientific">Acetobacter musti</name>
    <dbReference type="NCBI Taxonomy" id="864732"/>
    <lineage>
        <taxon>Bacteria</taxon>
        <taxon>Pseudomonadati</taxon>
        <taxon>Pseudomonadota</taxon>
        <taxon>Alphaproteobacteria</taxon>
        <taxon>Acetobacterales</taxon>
        <taxon>Acetobacteraceae</taxon>
        <taxon>Acetobacter</taxon>
    </lineage>
</organism>
<evidence type="ECO:0000313" key="2">
    <source>
        <dbReference type="EMBL" id="NHN85346.1"/>
    </source>
</evidence>
<evidence type="ECO:0000259" key="1">
    <source>
        <dbReference type="Pfam" id="PF12697"/>
    </source>
</evidence>
<dbReference type="PROSITE" id="PS51257">
    <property type="entry name" value="PROKAR_LIPOPROTEIN"/>
    <property type="match status" value="1"/>
</dbReference>
<evidence type="ECO:0000313" key="3">
    <source>
        <dbReference type="Proteomes" id="UP000635278"/>
    </source>
</evidence>
<keyword evidence="2" id="KW-0378">Hydrolase</keyword>
<proteinExistence type="predicted"/>
<comment type="caution">
    <text evidence="2">The sequence shown here is derived from an EMBL/GenBank/DDBJ whole genome shotgun (WGS) entry which is preliminary data.</text>
</comment>
<sequence length="658" mass="72000">MYLRFFTDTRLFAASLVTILLSGCTSPVSVHSLSLTQAYRNETRSALSGCILSNPTRIVLERENLRQLWQDHPDAAIAALRSVTAAHPDAPEFSDRLFALAELSYLRGRRTHVRADFMAAALYAYAYLAPGEPENVRPNEYDVRFRQAGDIYMLGLTEALGSPVQISRQHWQLPTGALDIDVIPDNFTWHGHPLTDFRPTARLSVDGVRNVYRHAGLGEPLAALPQLSGAEGRSFQIADKLRVPANLLLIFEHPRSQIFSDRISAKFIVSSVDEESDRVIGRNSAPLQYDQTAARAISLQDSVDWSSEYRGFLDGSLFLDERSPSLIAVAPHQYGHMPVVFVHGTASGPARWASMINDLLEDPAIRSHFEFWLFSYATGNPIPYSALELRRSIQQAVSQLGGAGADPALGQITLIGHSQGGLLAKMLVIQAGNRLWSGITKRPLDTLDLPARDRHLLEEAMFPTPMPEVNRVIFISTPQHGSYLAGYSIARLAGRLVSFPATVTDILQQVLSGNAPNSGTRFESWRAGSVYGMSPRSPFIRALSEIPVSPAVHAHSIIPVLGDGPLQKADDGVVSYESAHISGVDSELVVRHSGHSTQSDPVTIAEVRRILHEQIRSAEKAPAGENDDTHRPAAAVHQNTVLHDMSARSTEIAKAANG</sequence>
<dbReference type="EMBL" id="WOTB01000015">
    <property type="protein sequence ID" value="NHN85346.1"/>
    <property type="molecule type" value="Genomic_DNA"/>
</dbReference>
<name>A0ABX0JPK6_9PROT</name>
<dbReference type="Proteomes" id="UP000635278">
    <property type="component" value="Unassembled WGS sequence"/>
</dbReference>
<dbReference type="GO" id="GO:0016787">
    <property type="term" value="F:hydrolase activity"/>
    <property type="evidence" value="ECO:0007669"/>
    <property type="project" value="UniProtKB-KW"/>
</dbReference>